<evidence type="ECO:0000313" key="7">
    <source>
        <dbReference type="Proteomes" id="UP000019586"/>
    </source>
</evidence>
<dbReference type="AlphaFoldDB" id="W8URX2"/>
<keyword evidence="2 4" id="KW-0238">DNA-binding</keyword>
<dbReference type="EMBL" id="CP006918">
    <property type="protein sequence ID" value="AHM81825.1"/>
    <property type="molecule type" value="Genomic_DNA"/>
</dbReference>
<accession>W8URX2</accession>
<dbReference type="KEGG" id="kps:KPNJ2_05053"/>
<dbReference type="PROSITE" id="PS50977">
    <property type="entry name" value="HTH_TETR_2"/>
    <property type="match status" value="1"/>
</dbReference>
<dbReference type="SUPFAM" id="SSF46689">
    <property type="entry name" value="Homeodomain-like"/>
    <property type="match status" value="1"/>
</dbReference>
<evidence type="ECO:0000256" key="2">
    <source>
        <dbReference type="ARBA" id="ARBA00023125"/>
    </source>
</evidence>
<feature type="DNA-binding region" description="H-T-H motif" evidence="4">
    <location>
        <begin position="39"/>
        <end position="58"/>
    </location>
</feature>
<proteinExistence type="predicted"/>
<gene>
    <name evidence="6" type="ORF">KPNJ2_05053</name>
</gene>
<evidence type="ECO:0000259" key="5">
    <source>
        <dbReference type="PROSITE" id="PS50977"/>
    </source>
</evidence>
<dbReference type="InterPro" id="IPR009057">
    <property type="entry name" value="Homeodomain-like_sf"/>
</dbReference>
<dbReference type="HOGENOM" id="CLU_1389758_0_0_6"/>
<keyword evidence="3" id="KW-0804">Transcription</keyword>
<protein>
    <submittedName>
        <fullName evidence="6">Transcriptional regulator, TetR family protein</fullName>
    </submittedName>
</protein>
<dbReference type="InterPro" id="IPR001647">
    <property type="entry name" value="HTH_TetR"/>
</dbReference>
<dbReference type="SUPFAM" id="SSF48498">
    <property type="entry name" value="Tetracyclin repressor-like, C-terminal domain"/>
    <property type="match status" value="1"/>
</dbReference>
<name>W8URX2_KLEPN</name>
<keyword evidence="1" id="KW-0805">Transcription regulation</keyword>
<dbReference type="Proteomes" id="UP000019586">
    <property type="component" value="Chromosome"/>
</dbReference>
<evidence type="ECO:0000256" key="4">
    <source>
        <dbReference type="PROSITE-ProRule" id="PRU00335"/>
    </source>
</evidence>
<organism evidence="6 7">
    <name type="scientific">Klebsiella pneumoniae 30684/NJST258_2</name>
    <dbReference type="NCBI Taxonomy" id="1420013"/>
    <lineage>
        <taxon>Bacteria</taxon>
        <taxon>Pseudomonadati</taxon>
        <taxon>Pseudomonadota</taxon>
        <taxon>Gammaproteobacteria</taxon>
        <taxon>Enterobacterales</taxon>
        <taxon>Enterobacteriaceae</taxon>
        <taxon>Klebsiella/Raoultella group</taxon>
        <taxon>Klebsiella</taxon>
        <taxon>Klebsiella pneumoniae complex</taxon>
    </lineage>
</organism>
<dbReference type="InterPro" id="IPR036271">
    <property type="entry name" value="Tet_transcr_reg_TetR-rel_C_sf"/>
</dbReference>
<reference evidence="6 7" key="1">
    <citation type="journal article" date="2014" name="Proc. Natl. Acad. Sci. U.S.A.">
        <title>Molecular dissection of the evolution of carbapenem-resistant multilocus sequence type 258 Klebsiella pneumoniae.</title>
        <authorList>
            <person name="Deleo F.R."/>
            <person name="Chen L."/>
            <person name="Porcella S.F."/>
            <person name="Martens C.A."/>
            <person name="Kobayashi S.D."/>
            <person name="Porter A.R."/>
            <person name="Chavda K.D."/>
            <person name="Jacobs M.R."/>
            <person name="Mathema B."/>
            <person name="Olsen R.J."/>
            <person name="Bonomo R.A."/>
            <person name="Musser J.M."/>
            <person name="Kreiswirth B.N."/>
        </authorList>
    </citation>
    <scope>NUCLEOTIDE SEQUENCE [LARGE SCALE GENOMIC DNA]</scope>
    <source>
        <strain evidence="6">30684/NJST258_2</strain>
    </source>
</reference>
<feature type="domain" description="HTH tetR-type" evidence="5">
    <location>
        <begin position="16"/>
        <end position="76"/>
    </location>
</feature>
<sequence>MASVSDTLGGKMEENTVLREDVLAEAIKILEIEGIANTSLEMVAERVSCPTSDLKRFWPDREALLYDALRYLSQQVDAWRRQLLLDETLSAEQKLLARYAALTTCVSNQRYPGCLFIAACTFYPDPQHPIHQLAEQQKQASLAYTHELLTQLEVDDPEMVAKQMELIVEGCLSRLLVKRSQTDVDTARRLAEDILRFAQCRMGGALT</sequence>
<dbReference type="PANTHER" id="PTHR47506">
    <property type="entry name" value="TRANSCRIPTIONAL REGULATORY PROTEIN"/>
    <property type="match status" value="1"/>
</dbReference>
<dbReference type="PANTHER" id="PTHR47506:SF1">
    <property type="entry name" value="HTH-TYPE TRANSCRIPTIONAL REGULATOR YJDC"/>
    <property type="match status" value="1"/>
</dbReference>
<dbReference type="Gene3D" id="1.10.357.10">
    <property type="entry name" value="Tetracycline Repressor, domain 2"/>
    <property type="match status" value="1"/>
</dbReference>
<evidence type="ECO:0000313" key="6">
    <source>
        <dbReference type="EMBL" id="AHM81825.1"/>
    </source>
</evidence>
<evidence type="ECO:0000256" key="1">
    <source>
        <dbReference type="ARBA" id="ARBA00023015"/>
    </source>
</evidence>
<evidence type="ECO:0000256" key="3">
    <source>
        <dbReference type="ARBA" id="ARBA00023163"/>
    </source>
</evidence>
<dbReference type="NCBIfam" id="NF047866">
    <property type="entry name" value="TF_DicD_YjdC"/>
    <property type="match status" value="1"/>
</dbReference>
<dbReference type="NCBIfam" id="NF008647">
    <property type="entry name" value="PRK11640.1"/>
    <property type="match status" value="1"/>
</dbReference>
<dbReference type="GO" id="GO:0003677">
    <property type="term" value="F:DNA binding"/>
    <property type="evidence" value="ECO:0007669"/>
    <property type="project" value="UniProtKB-UniRule"/>
</dbReference>
<dbReference type="PATRIC" id="fig|1420013.3.peg.4737"/>